<keyword evidence="2" id="KW-0143">Chaperone</keyword>
<dbReference type="Proteomes" id="UP001554567">
    <property type="component" value="Unassembled WGS sequence"/>
</dbReference>
<dbReference type="InterPro" id="IPR011990">
    <property type="entry name" value="TPR-like_helical_dom_sf"/>
</dbReference>
<gene>
    <name evidence="3" type="primary">sicA</name>
    <name evidence="3" type="ORF">ABW286_15220</name>
</gene>
<dbReference type="InterPro" id="IPR005415">
    <property type="entry name" value="T3SS_Ca_resp_chp_LcrH/SycD"/>
</dbReference>
<sequence>MNDKKNTENGEDKDFSIMDDEVDHYASGLLEAIQNGATLKDLHGVSQETMHDVYRLAYDFYNHGKLNDAESLFRFLCIYDFYNPEYAMGLAAVYQLKKNYNKAIDFYALSYSLSEEDYRPVFYAGQCNLMLRRSVQARKCFETVISKCKDPTINTKAEAYLSALDEIKDGNTKNTPQGNKDEDS</sequence>
<dbReference type="Gene3D" id="1.25.40.10">
    <property type="entry name" value="Tetratricopeptide repeat domain"/>
    <property type="match status" value="1"/>
</dbReference>
<evidence type="ECO:0000256" key="1">
    <source>
        <dbReference type="ARBA" id="ARBA00010244"/>
    </source>
</evidence>
<dbReference type="NCBIfam" id="TIGR02552">
    <property type="entry name" value="LcrH_SycD"/>
    <property type="match status" value="1"/>
</dbReference>
<evidence type="ECO:0000256" key="2">
    <source>
        <dbReference type="ARBA" id="ARBA00023186"/>
    </source>
</evidence>
<dbReference type="InterPro" id="IPR011716">
    <property type="entry name" value="TPR-3"/>
</dbReference>
<comment type="similarity">
    <text evidence="1">Belongs to the LcrH/SycD chaperone family.</text>
</comment>
<evidence type="ECO:0000313" key="4">
    <source>
        <dbReference type="Proteomes" id="UP001554567"/>
    </source>
</evidence>
<dbReference type="RefSeq" id="WP_367167999.1">
    <property type="nucleotide sequence ID" value="NZ_JBFKZN010000007.1"/>
</dbReference>
<dbReference type="Pfam" id="PF07720">
    <property type="entry name" value="TPR_3"/>
    <property type="match status" value="2"/>
</dbReference>
<dbReference type="PRINTS" id="PR01595">
    <property type="entry name" value="SYCDCHAPRONE"/>
</dbReference>
<dbReference type="NCBIfam" id="NF011859">
    <property type="entry name" value="PRK15331.1"/>
    <property type="match status" value="1"/>
</dbReference>
<accession>A0ABV3N3X5</accession>
<dbReference type="InterPro" id="IPR016379">
    <property type="entry name" value="T3SS_Ca_resp_chp_LcrH/SycD_sub"/>
</dbReference>
<name>A0ABV3N3X5_9GAMM</name>
<dbReference type="PIRSF" id="PIRSF003165">
    <property type="entry name" value="Chaperone_SicA"/>
    <property type="match status" value="1"/>
</dbReference>
<reference evidence="3 4" key="1">
    <citation type="submission" date="2024-07" db="EMBL/GenBank/DDBJ databases">
        <authorList>
            <person name="Dulla G.F.J."/>
            <person name="Delorm J.G."/>
        </authorList>
    </citation>
    <scope>NUCLEOTIDE SEQUENCE [LARGE SCALE GENOMIC DNA]</scope>
    <source>
        <strain evidence="3 4">JGD 233</strain>
    </source>
</reference>
<evidence type="ECO:0000313" key="3">
    <source>
        <dbReference type="EMBL" id="MEW5290517.1"/>
    </source>
</evidence>
<dbReference type="SUPFAM" id="SSF48452">
    <property type="entry name" value="TPR-like"/>
    <property type="match status" value="1"/>
</dbReference>
<comment type="caution">
    <text evidence="3">The sequence shown here is derived from an EMBL/GenBank/DDBJ whole genome shotgun (WGS) entry which is preliminary data.</text>
</comment>
<protein>
    <submittedName>
        <fullName evidence="3">Type III secretion system translocator chaperone SicA</fullName>
    </submittedName>
</protein>
<organism evidence="3 4">
    <name type="scientific">Erwinia papayae</name>
    <dbReference type="NCBI Taxonomy" id="206499"/>
    <lineage>
        <taxon>Bacteria</taxon>
        <taxon>Pseudomonadati</taxon>
        <taxon>Pseudomonadota</taxon>
        <taxon>Gammaproteobacteria</taxon>
        <taxon>Enterobacterales</taxon>
        <taxon>Erwiniaceae</taxon>
        <taxon>Erwinia</taxon>
    </lineage>
</organism>
<dbReference type="EMBL" id="JBFKZN010000007">
    <property type="protein sequence ID" value="MEW5290517.1"/>
    <property type="molecule type" value="Genomic_DNA"/>
</dbReference>
<keyword evidence="4" id="KW-1185">Reference proteome</keyword>
<proteinExistence type="inferred from homology"/>